<gene>
    <name evidence="1" type="ORF">EDD80_108154</name>
</gene>
<evidence type="ECO:0000313" key="1">
    <source>
        <dbReference type="EMBL" id="TCS86361.1"/>
    </source>
</evidence>
<reference evidence="1 2" key="1">
    <citation type="submission" date="2019-03" db="EMBL/GenBank/DDBJ databases">
        <title>Genomic Encyclopedia of Type Strains, Phase IV (KMG-IV): sequencing the most valuable type-strain genomes for metagenomic binning, comparative biology and taxonomic classification.</title>
        <authorList>
            <person name="Goeker M."/>
        </authorList>
    </citation>
    <scope>NUCLEOTIDE SEQUENCE [LARGE SCALE GENOMIC DNA]</scope>
    <source>
        <strain evidence="1 2">DSM 21100</strain>
    </source>
</reference>
<dbReference type="PROSITE" id="PS51257">
    <property type="entry name" value="PROKAR_LIPOPROTEIN"/>
    <property type="match status" value="1"/>
</dbReference>
<accession>A0A4R3KQR6</accession>
<organism evidence="1 2">
    <name type="scientific">Anseongella ginsenosidimutans</name>
    <dbReference type="NCBI Taxonomy" id="496056"/>
    <lineage>
        <taxon>Bacteria</taxon>
        <taxon>Pseudomonadati</taxon>
        <taxon>Bacteroidota</taxon>
        <taxon>Sphingobacteriia</taxon>
        <taxon>Sphingobacteriales</taxon>
        <taxon>Sphingobacteriaceae</taxon>
        <taxon>Anseongella</taxon>
    </lineage>
</organism>
<dbReference type="RefSeq" id="WP_132129762.1">
    <property type="nucleotide sequence ID" value="NZ_CP042432.1"/>
</dbReference>
<sequence length="223" mass="23911">MKTALASLIISGCFFFTLSCNTPRQEKQTAQEAQIAQEELTGREDSAKALQDSLHFKLAGNTGPVRVIAGEAAGMLRLKAPSDTLLQVLGKADSTAVDMCKDLSSWYSDKTRLRIYSLCDNDLEMRKSMQVIALSGSSFSTGSGITDKSTFSAVRQNHPGLQVLGKISKGDQTLFIADDIQKGIAFELSDTATAGRILGVLVHLPGKAVTATTIPLYPGLERL</sequence>
<evidence type="ECO:0000313" key="2">
    <source>
        <dbReference type="Proteomes" id="UP000295807"/>
    </source>
</evidence>
<comment type="caution">
    <text evidence="1">The sequence shown here is derived from an EMBL/GenBank/DDBJ whole genome shotgun (WGS) entry which is preliminary data.</text>
</comment>
<dbReference type="AlphaFoldDB" id="A0A4R3KQR6"/>
<name>A0A4R3KQR6_9SPHI</name>
<protein>
    <submittedName>
        <fullName evidence="1">Uncharacterized protein</fullName>
    </submittedName>
</protein>
<dbReference type="Proteomes" id="UP000295807">
    <property type="component" value="Unassembled WGS sequence"/>
</dbReference>
<keyword evidence="2" id="KW-1185">Reference proteome</keyword>
<dbReference type="EMBL" id="SMAD01000008">
    <property type="protein sequence ID" value="TCS86361.1"/>
    <property type="molecule type" value="Genomic_DNA"/>
</dbReference>
<proteinExistence type="predicted"/>